<gene>
    <name evidence="1" type="ORF">WMQ36_00790</name>
</gene>
<protein>
    <submittedName>
        <fullName evidence="1">Uncharacterized protein</fullName>
    </submittedName>
</protein>
<comment type="caution">
    <text evidence="1">The sequence shown here is derived from an EMBL/GenBank/DDBJ whole genome shotgun (WGS) entry which is preliminary data.</text>
</comment>
<sequence>MREWIKIHFRQRLGESGESCREMLQGKLFRKNVPGNVVGKLFRKIVPGNVVGKLFRKIVPGNDAGKLFQKSGAGECCWEVIPEKCTG</sequence>
<proteinExistence type="predicted"/>
<dbReference type="Proteomes" id="UP001454086">
    <property type="component" value="Unassembled WGS sequence"/>
</dbReference>
<dbReference type="EMBL" id="JBBMFM010000001">
    <property type="protein sequence ID" value="MEQ2423498.1"/>
    <property type="molecule type" value="Genomic_DNA"/>
</dbReference>
<dbReference type="RefSeq" id="WP_008723426.1">
    <property type="nucleotide sequence ID" value="NZ_JBBMFM010000001.1"/>
</dbReference>
<evidence type="ECO:0000313" key="1">
    <source>
        <dbReference type="EMBL" id="MEQ2423498.1"/>
    </source>
</evidence>
<keyword evidence="2" id="KW-1185">Reference proteome</keyword>
<reference evidence="1 2" key="1">
    <citation type="submission" date="2024-03" db="EMBL/GenBank/DDBJ databases">
        <title>Human intestinal bacterial collection.</title>
        <authorList>
            <person name="Pauvert C."/>
            <person name="Hitch T.C.A."/>
            <person name="Clavel T."/>
        </authorList>
    </citation>
    <scope>NUCLEOTIDE SEQUENCE [LARGE SCALE GENOMIC DNA]</scope>
    <source>
        <strain evidence="1 2">CLA-SR-H021</strain>
    </source>
</reference>
<organism evidence="1 2">
    <name type="scientific">Enterocloster hominis</name>
    <name type="common">ex Hitch et al. 2024</name>
    <dbReference type="NCBI Taxonomy" id="1917870"/>
    <lineage>
        <taxon>Bacteria</taxon>
        <taxon>Bacillati</taxon>
        <taxon>Bacillota</taxon>
        <taxon>Clostridia</taxon>
        <taxon>Lachnospirales</taxon>
        <taxon>Lachnospiraceae</taxon>
        <taxon>Enterocloster</taxon>
    </lineage>
</organism>
<name>A0ABV1D189_9FIRM</name>
<evidence type="ECO:0000313" key="2">
    <source>
        <dbReference type="Proteomes" id="UP001454086"/>
    </source>
</evidence>
<accession>A0ABV1D189</accession>